<keyword evidence="7" id="KW-1185">Reference proteome</keyword>
<dbReference type="Pfam" id="PF00069">
    <property type="entry name" value="Pkinase"/>
    <property type="match status" value="1"/>
</dbReference>
<evidence type="ECO:0000256" key="1">
    <source>
        <dbReference type="ARBA" id="ARBA00022679"/>
    </source>
</evidence>
<sequence>MATGTLQERLGADLGDRFTVEREIARGGMAVVYLARDRKHDRQVAVKLLDPMLGIGVLADRFHREIALLARLQHPHILPLLDSGAAAGSLYYVMPFVPGLSLRQRLDREGPLPVRDALRIAEQVADALAYAHAEGIVHRDVKPENVLLPGYHGREDQSVSGWHAVVCDFGIARLTGRDTLGGATTGATREHFVIGTPSYMAPEQASGARDVDPRADIYALGVVLHEMLSGSLPASREAFARARGAWPRRLRRELAALLARALAPDPARRFASAPELKAALESCTAHVAPPRAGASWRRRTAAGAAVAALGIATWLGVRAWIGRADATLDDETYVVLPFANADGAAPQPVTGDQSELQLADALARWRGVRVVPPERVSDARLRHGATRLLLDDAVSIARSLGAGRLAWGEVRGMGDSVYVAATLYRVRGRGAPVELHRHHVSVARDLRDVGDKFAVLADSLLVGSGATRLGTAGAVGTRSLPAWEAYDRGHRALAVWDLAAARREFRTAAELDPDYAQAQYWLAQTSTWSDEPADSVRPAAARAAALASRLAPRDASLARALSALADGRYVQACQAYNALVRADSTDFTAWYGLGECLSRDTLVVRVPRSPTSYAFRGSYRAALDAYRRALELVPAVQLAFRGAAFGRLERVLLTRPSVFREGTLEDGQRYAAYPSLDHDTLAFAAQPRAAVERSGLPASAPAALQRNRERLREIAQQWVSALPRSAAAHEALARAYEGTGQLSTSAGPSALSAVRDARRLATSAPERLRLGALEVQLALKLGDFERAGALADSLLRAPADDAESARYVAALAGLTGRATLAATAYRRAPNTSAFVAPGRGRVTPPEVLAEPARALLMYSAVGAPSDSILSLVRQIDAGVESWGVAEERIALRQALLAIPLRNAFPTTGLGPVAAPGDGTNLTRRMQRALALHDIGTARRLLSERRAMRRGRMRPTDDAMDGVFLEASALVAMGDSAGAARDLDQVLGALTALTAPLVDEPMLTPMLPRAMALRAELGAAAHDTVTAARWARAVVSLWSHADAALAPVVARQRALSRGRTLP</sequence>
<dbReference type="SMART" id="SM00220">
    <property type="entry name" value="S_TKc"/>
    <property type="match status" value="1"/>
</dbReference>
<dbReference type="EMBL" id="CP007128">
    <property type="protein sequence ID" value="AHG89543.1"/>
    <property type="molecule type" value="Genomic_DNA"/>
</dbReference>
<dbReference type="OrthoDB" id="9801841at2"/>
<dbReference type="PANTHER" id="PTHR43289:SF6">
    <property type="entry name" value="SERINE_THREONINE-PROTEIN KINASE NEKL-3"/>
    <property type="match status" value="1"/>
</dbReference>
<keyword evidence="2" id="KW-0547">Nucleotide-binding</keyword>
<dbReference type="PATRIC" id="fig|861299.3.peg.2042"/>
<dbReference type="KEGG" id="gba:J421_2006"/>
<dbReference type="CDD" id="cd14014">
    <property type="entry name" value="STKc_PknB_like"/>
    <property type="match status" value="1"/>
</dbReference>
<dbReference type="Gene3D" id="1.25.40.10">
    <property type="entry name" value="Tetratricopeptide repeat domain"/>
    <property type="match status" value="1"/>
</dbReference>
<gene>
    <name evidence="6" type="ORF">J421_2006</name>
</gene>
<dbReference type="eggNOG" id="COG0457">
    <property type="taxonomic scope" value="Bacteria"/>
</dbReference>
<dbReference type="InParanoid" id="W0RJE5"/>
<keyword evidence="3 6" id="KW-0418">Kinase</keyword>
<evidence type="ECO:0000256" key="2">
    <source>
        <dbReference type="ARBA" id="ARBA00022741"/>
    </source>
</evidence>
<dbReference type="InterPro" id="IPR000719">
    <property type="entry name" value="Prot_kinase_dom"/>
</dbReference>
<dbReference type="Gene3D" id="3.30.200.20">
    <property type="entry name" value="Phosphorylase Kinase, domain 1"/>
    <property type="match status" value="1"/>
</dbReference>
<dbReference type="AlphaFoldDB" id="W0RJE5"/>
<dbReference type="SUPFAM" id="SSF56112">
    <property type="entry name" value="Protein kinase-like (PK-like)"/>
    <property type="match status" value="1"/>
</dbReference>
<dbReference type="InterPro" id="IPR008271">
    <property type="entry name" value="Ser/Thr_kinase_AS"/>
</dbReference>
<organism evidence="6 7">
    <name type="scientific">Gemmatirosa kalamazoonensis</name>
    <dbReference type="NCBI Taxonomy" id="861299"/>
    <lineage>
        <taxon>Bacteria</taxon>
        <taxon>Pseudomonadati</taxon>
        <taxon>Gemmatimonadota</taxon>
        <taxon>Gemmatimonadia</taxon>
        <taxon>Gemmatimonadales</taxon>
        <taxon>Gemmatimonadaceae</taxon>
        <taxon>Gemmatirosa</taxon>
    </lineage>
</organism>
<dbReference type="GO" id="GO:0004674">
    <property type="term" value="F:protein serine/threonine kinase activity"/>
    <property type="evidence" value="ECO:0007669"/>
    <property type="project" value="TreeGrafter"/>
</dbReference>
<dbReference type="GO" id="GO:0005524">
    <property type="term" value="F:ATP binding"/>
    <property type="evidence" value="ECO:0007669"/>
    <property type="project" value="UniProtKB-KW"/>
</dbReference>
<dbReference type="PROSITE" id="PS00108">
    <property type="entry name" value="PROTEIN_KINASE_ST"/>
    <property type="match status" value="1"/>
</dbReference>
<evidence type="ECO:0000313" key="6">
    <source>
        <dbReference type="EMBL" id="AHG89543.1"/>
    </source>
</evidence>
<dbReference type="STRING" id="861299.J421_2006"/>
<dbReference type="Gene3D" id="1.10.510.10">
    <property type="entry name" value="Transferase(Phosphotransferase) domain 1"/>
    <property type="match status" value="1"/>
</dbReference>
<reference evidence="6 7" key="1">
    <citation type="journal article" date="2014" name="Genome Announc.">
        <title>Genome Sequence and Methylome of Soil Bacterium Gemmatirosa kalamazoonensis KBS708T, a Member of the Rarely Cultivated Gemmatimonadetes Phylum.</title>
        <authorList>
            <person name="Debruyn J.M."/>
            <person name="Radosevich M."/>
            <person name="Wommack K.E."/>
            <person name="Polson S.W."/>
            <person name="Hauser L.J."/>
            <person name="Fawaz M.N."/>
            <person name="Korlach J."/>
            <person name="Tsai Y.C."/>
        </authorList>
    </citation>
    <scope>NUCLEOTIDE SEQUENCE [LARGE SCALE GENOMIC DNA]</scope>
    <source>
        <strain evidence="6 7">KBS708</strain>
    </source>
</reference>
<dbReference type="PROSITE" id="PS50011">
    <property type="entry name" value="PROTEIN_KINASE_DOM"/>
    <property type="match status" value="1"/>
</dbReference>
<dbReference type="InterPro" id="IPR011009">
    <property type="entry name" value="Kinase-like_dom_sf"/>
</dbReference>
<dbReference type="Proteomes" id="UP000019151">
    <property type="component" value="Chromosome"/>
</dbReference>
<dbReference type="HOGENOM" id="CLU_272121_0_0_0"/>
<dbReference type="RefSeq" id="WP_025411040.1">
    <property type="nucleotide sequence ID" value="NZ_CP007128.1"/>
</dbReference>
<keyword evidence="4" id="KW-0067">ATP-binding</keyword>
<name>W0RJE5_9BACT</name>
<accession>W0RJE5</accession>
<protein>
    <submittedName>
        <fullName evidence="6">Protein kinase</fullName>
    </submittedName>
</protein>
<proteinExistence type="predicted"/>
<dbReference type="eggNOG" id="COG0515">
    <property type="taxonomic scope" value="Bacteria"/>
</dbReference>
<evidence type="ECO:0000256" key="4">
    <source>
        <dbReference type="ARBA" id="ARBA00022840"/>
    </source>
</evidence>
<dbReference type="InterPro" id="IPR011990">
    <property type="entry name" value="TPR-like_helical_dom_sf"/>
</dbReference>
<dbReference type="SUPFAM" id="SSF48452">
    <property type="entry name" value="TPR-like"/>
    <property type="match status" value="1"/>
</dbReference>
<keyword evidence="1" id="KW-0808">Transferase</keyword>
<evidence type="ECO:0000256" key="3">
    <source>
        <dbReference type="ARBA" id="ARBA00022777"/>
    </source>
</evidence>
<evidence type="ECO:0000259" key="5">
    <source>
        <dbReference type="PROSITE" id="PS50011"/>
    </source>
</evidence>
<feature type="domain" description="Protein kinase" evidence="5">
    <location>
        <begin position="18"/>
        <end position="289"/>
    </location>
</feature>
<evidence type="ECO:0000313" key="7">
    <source>
        <dbReference type="Proteomes" id="UP000019151"/>
    </source>
</evidence>
<dbReference type="PANTHER" id="PTHR43289">
    <property type="entry name" value="MITOGEN-ACTIVATED PROTEIN KINASE KINASE KINASE 20-RELATED"/>
    <property type="match status" value="1"/>
</dbReference>